<dbReference type="InterPro" id="IPR005000">
    <property type="entry name" value="Aldolase/citrate-lyase_domain"/>
</dbReference>
<protein>
    <submittedName>
        <fullName evidence="6">CoA ester lyase</fullName>
    </submittedName>
</protein>
<dbReference type="GO" id="GO:0016829">
    <property type="term" value="F:lyase activity"/>
    <property type="evidence" value="ECO:0007669"/>
    <property type="project" value="UniProtKB-KW"/>
</dbReference>
<evidence type="ECO:0000256" key="4">
    <source>
        <dbReference type="ARBA" id="ARBA00022842"/>
    </source>
</evidence>
<name>A0ABW6ZNB0_9HYPH</name>
<evidence type="ECO:0000256" key="3">
    <source>
        <dbReference type="ARBA" id="ARBA00022723"/>
    </source>
</evidence>
<keyword evidence="3" id="KW-0479">Metal-binding</keyword>
<keyword evidence="4" id="KW-0460">Magnesium</keyword>
<dbReference type="InterPro" id="IPR015813">
    <property type="entry name" value="Pyrv/PenolPyrv_kinase-like_dom"/>
</dbReference>
<dbReference type="Pfam" id="PF03328">
    <property type="entry name" value="HpcH_HpaI"/>
    <property type="match status" value="1"/>
</dbReference>
<keyword evidence="6" id="KW-0456">Lyase</keyword>
<evidence type="ECO:0000313" key="6">
    <source>
        <dbReference type="EMBL" id="MFG1255337.1"/>
    </source>
</evidence>
<dbReference type="SUPFAM" id="SSF51621">
    <property type="entry name" value="Phosphoenolpyruvate/pyruvate domain"/>
    <property type="match status" value="1"/>
</dbReference>
<gene>
    <name evidence="6" type="ORF">V5F30_24215</name>
</gene>
<accession>A0ABW6ZNB0</accession>
<keyword evidence="7" id="KW-1185">Reference proteome</keyword>
<dbReference type="PANTHER" id="PTHR32308">
    <property type="entry name" value="LYASE BETA SUBUNIT, PUTATIVE (AFU_ORTHOLOGUE AFUA_4G13030)-RELATED"/>
    <property type="match status" value="1"/>
</dbReference>
<dbReference type="EMBL" id="JBAFUR010000010">
    <property type="protein sequence ID" value="MFG1255337.1"/>
    <property type="molecule type" value="Genomic_DNA"/>
</dbReference>
<evidence type="ECO:0000256" key="2">
    <source>
        <dbReference type="ARBA" id="ARBA00005568"/>
    </source>
</evidence>
<feature type="domain" description="HpcH/HpaI aldolase/citrate lyase" evidence="5">
    <location>
        <begin position="10"/>
        <end position="210"/>
    </location>
</feature>
<evidence type="ECO:0000259" key="5">
    <source>
        <dbReference type="Pfam" id="PF03328"/>
    </source>
</evidence>
<dbReference type="Proteomes" id="UP001604043">
    <property type="component" value="Unassembled WGS sequence"/>
</dbReference>
<comment type="caution">
    <text evidence="6">The sequence shown here is derived from an EMBL/GenBank/DDBJ whole genome shotgun (WGS) entry which is preliminary data.</text>
</comment>
<dbReference type="PIRSF" id="PIRSF015582">
    <property type="entry name" value="Cit_lyase_B"/>
    <property type="match status" value="1"/>
</dbReference>
<organism evidence="6 7">
    <name type="scientific">Xanthobacter aminoxidans</name>
    <dbReference type="NCBI Taxonomy" id="186280"/>
    <lineage>
        <taxon>Bacteria</taxon>
        <taxon>Pseudomonadati</taxon>
        <taxon>Pseudomonadota</taxon>
        <taxon>Alphaproteobacteria</taxon>
        <taxon>Hyphomicrobiales</taxon>
        <taxon>Xanthobacteraceae</taxon>
        <taxon>Xanthobacter</taxon>
    </lineage>
</organism>
<evidence type="ECO:0000256" key="1">
    <source>
        <dbReference type="ARBA" id="ARBA00001946"/>
    </source>
</evidence>
<dbReference type="InterPro" id="IPR011206">
    <property type="entry name" value="Citrate_lyase_beta/mcl1/mcl2"/>
</dbReference>
<proteinExistence type="inferred from homology"/>
<dbReference type="RefSeq" id="WP_394010257.1">
    <property type="nucleotide sequence ID" value="NZ_JBAFUR010000010.1"/>
</dbReference>
<evidence type="ECO:0000313" key="7">
    <source>
        <dbReference type="Proteomes" id="UP001604043"/>
    </source>
</evidence>
<dbReference type="Gene3D" id="3.20.20.60">
    <property type="entry name" value="Phosphoenolpyruvate-binding domains"/>
    <property type="match status" value="1"/>
</dbReference>
<comment type="similarity">
    <text evidence="2">Belongs to the HpcH/HpaI aldolase family.</text>
</comment>
<sequence length="273" mass="28472">MASDLDFCVALFVPANRPERFAKAAAARPDAVILDLEDAVPADAKAPARAGLRRDFTELPVIVRVNGAGTPWHDADLAAVARLAPTAVMLPKVERGEQLDAAAAVLGPSIPIVALVETAAGLAAARAVASHPAVGRLAFGSVDFCADLGCAHEREPLLPARMELVLASRLAGCTPPLDGVTTDIRDPALAQQDAQHARALGFRGKLAIHPHQIAAIREGFRPSAAEIAWAEAVLASGDGAQSVGGAMVDEPVRKRARAILAWRGSPARRRDGM</sequence>
<comment type="cofactor">
    <cofactor evidence="1">
        <name>Mg(2+)</name>
        <dbReference type="ChEBI" id="CHEBI:18420"/>
    </cofactor>
</comment>
<dbReference type="PANTHER" id="PTHR32308:SF10">
    <property type="entry name" value="CITRATE LYASE SUBUNIT BETA"/>
    <property type="match status" value="1"/>
</dbReference>
<dbReference type="InterPro" id="IPR040442">
    <property type="entry name" value="Pyrv_kinase-like_dom_sf"/>
</dbReference>
<reference evidence="6 7" key="1">
    <citation type="submission" date="2024-02" db="EMBL/GenBank/DDBJ databases">
        <title>Expansion and revision of Xanthobacter and proposal of Roseixanthobacter gen. nov.</title>
        <authorList>
            <person name="Soltysiak M.P.M."/>
            <person name="Jalihal A."/>
            <person name="Ory A."/>
            <person name="Chrisophersen C."/>
            <person name="Lee A.D."/>
            <person name="Boulton J."/>
            <person name="Springer M."/>
        </authorList>
    </citation>
    <scope>NUCLEOTIDE SEQUENCE [LARGE SCALE GENOMIC DNA]</scope>
    <source>
        <strain evidence="6 7">CB5</strain>
    </source>
</reference>